<keyword evidence="13" id="KW-1185">Reference proteome</keyword>
<dbReference type="Pfam" id="PF02660">
    <property type="entry name" value="G3P_acyltransf"/>
    <property type="match status" value="1"/>
</dbReference>
<dbReference type="GO" id="GO:0008654">
    <property type="term" value="P:phospholipid biosynthetic process"/>
    <property type="evidence" value="ECO:0007669"/>
    <property type="project" value="UniProtKB-UniRule"/>
</dbReference>
<evidence type="ECO:0000256" key="9">
    <source>
        <dbReference type="ARBA" id="ARBA00023264"/>
    </source>
</evidence>
<keyword evidence="5 10" id="KW-1133">Transmembrane helix</keyword>
<evidence type="ECO:0000313" key="12">
    <source>
        <dbReference type="EMBL" id="QDT57137.1"/>
    </source>
</evidence>
<comment type="subcellular location">
    <subcellularLocation>
        <location evidence="10">Cell membrane</location>
        <topology evidence="10">Multi-pass membrane protein</topology>
    </subcellularLocation>
</comment>
<feature type="compositionally biased region" description="Basic and acidic residues" evidence="11">
    <location>
        <begin position="240"/>
        <end position="249"/>
    </location>
</feature>
<dbReference type="SMART" id="SM01207">
    <property type="entry name" value="G3P_acyltransf"/>
    <property type="match status" value="1"/>
</dbReference>
<accession>A0A517SLX8</accession>
<evidence type="ECO:0000256" key="1">
    <source>
        <dbReference type="ARBA" id="ARBA00022475"/>
    </source>
</evidence>
<dbReference type="PANTHER" id="PTHR30309:SF0">
    <property type="entry name" value="GLYCEROL-3-PHOSPHATE ACYLTRANSFERASE-RELATED"/>
    <property type="match status" value="1"/>
</dbReference>
<evidence type="ECO:0000256" key="7">
    <source>
        <dbReference type="ARBA" id="ARBA00023136"/>
    </source>
</evidence>
<dbReference type="UniPathway" id="UPA00085"/>
<keyword evidence="8 10" id="KW-0594">Phospholipid biosynthesis</keyword>
<dbReference type="RefSeq" id="WP_197453650.1">
    <property type="nucleotide sequence ID" value="NZ_CP036271.1"/>
</dbReference>
<comment type="pathway">
    <text evidence="10">Lipid metabolism; phospholipid metabolism.</text>
</comment>
<keyword evidence="2 10" id="KW-0444">Lipid biosynthesis</keyword>
<sequence length="249" mass="25497">MPSPTVVIAGALLLAYLTGSIPFSLILGRLVGGIDLREHGSKNVGATNVTRLLGWRWGAIALLLDALKGLAPTLLIPKQVEGWTTSSHLAVGCGVAAILGHMFSCFLKFKGGKGVATSLGVVSVLAPLGALAALGTFIVLFAWKRIVSLGSIAAAAVFAAVQMFVLSPNPFGGSKLSLALFSLAVPGLVIFRHRANIGRLLRGEEKALRPAGGGPGGSHEPTIRPAGDGNSGAEASTHSRRGEASSRPL</sequence>
<feature type="transmembrane region" description="Helical" evidence="10">
    <location>
        <begin position="115"/>
        <end position="139"/>
    </location>
</feature>
<evidence type="ECO:0000256" key="8">
    <source>
        <dbReference type="ARBA" id="ARBA00023209"/>
    </source>
</evidence>
<feature type="transmembrane region" description="Helical" evidence="10">
    <location>
        <begin position="146"/>
        <end position="165"/>
    </location>
</feature>
<dbReference type="NCBIfam" id="TIGR00023">
    <property type="entry name" value="glycerol-3-phosphate 1-O-acyltransferase PlsY"/>
    <property type="match status" value="1"/>
</dbReference>
<comment type="catalytic activity">
    <reaction evidence="10">
        <text>an acyl phosphate + sn-glycerol 3-phosphate = a 1-acyl-sn-glycero-3-phosphate + phosphate</text>
        <dbReference type="Rhea" id="RHEA:34075"/>
        <dbReference type="ChEBI" id="CHEBI:43474"/>
        <dbReference type="ChEBI" id="CHEBI:57597"/>
        <dbReference type="ChEBI" id="CHEBI:57970"/>
        <dbReference type="ChEBI" id="CHEBI:59918"/>
        <dbReference type="EC" id="2.3.1.275"/>
    </reaction>
</comment>
<proteinExistence type="inferred from homology"/>
<dbReference type="Proteomes" id="UP000315700">
    <property type="component" value="Chromosome"/>
</dbReference>
<dbReference type="AlphaFoldDB" id="A0A517SLX8"/>
<keyword evidence="1 10" id="KW-1003">Cell membrane</keyword>
<evidence type="ECO:0000256" key="2">
    <source>
        <dbReference type="ARBA" id="ARBA00022516"/>
    </source>
</evidence>
<comment type="function">
    <text evidence="10">Catalyzes the transfer of an acyl group from acyl-phosphate (acyl-PO(4)) to glycerol-3-phosphate (G3P) to form lysophosphatidic acid (LPA). This enzyme utilizes acyl-phosphate as fatty acyl donor, but not acyl-CoA or acyl-ACP.</text>
</comment>
<dbReference type="FunCoup" id="A0A517SLX8">
    <property type="interactions" value="209"/>
</dbReference>
<reference evidence="12 13" key="1">
    <citation type="submission" date="2019-02" db="EMBL/GenBank/DDBJ databases">
        <title>Deep-cultivation of Planctomycetes and their phenomic and genomic characterization uncovers novel biology.</title>
        <authorList>
            <person name="Wiegand S."/>
            <person name="Jogler M."/>
            <person name="Boedeker C."/>
            <person name="Pinto D."/>
            <person name="Vollmers J."/>
            <person name="Rivas-Marin E."/>
            <person name="Kohn T."/>
            <person name="Peeters S.H."/>
            <person name="Heuer A."/>
            <person name="Rast P."/>
            <person name="Oberbeckmann S."/>
            <person name="Bunk B."/>
            <person name="Jeske O."/>
            <person name="Meyerdierks A."/>
            <person name="Storesund J.E."/>
            <person name="Kallscheuer N."/>
            <person name="Luecker S."/>
            <person name="Lage O.M."/>
            <person name="Pohl T."/>
            <person name="Merkel B.J."/>
            <person name="Hornburger P."/>
            <person name="Mueller R.-W."/>
            <person name="Bruemmer F."/>
            <person name="Labrenz M."/>
            <person name="Spormann A.M."/>
            <person name="Op den Camp H."/>
            <person name="Overmann J."/>
            <person name="Amann R."/>
            <person name="Jetten M.S.M."/>
            <person name="Mascher T."/>
            <person name="Medema M.H."/>
            <person name="Devos D.P."/>
            <person name="Kaster A.-K."/>
            <person name="Ovreas L."/>
            <person name="Rohde M."/>
            <person name="Galperin M.Y."/>
            <person name="Jogler C."/>
        </authorList>
    </citation>
    <scope>NUCLEOTIDE SEQUENCE [LARGE SCALE GENOMIC DNA]</scope>
    <source>
        <strain evidence="12 13">Pan44</strain>
    </source>
</reference>
<dbReference type="EMBL" id="CP036271">
    <property type="protein sequence ID" value="QDT57137.1"/>
    <property type="molecule type" value="Genomic_DNA"/>
</dbReference>
<comment type="similarity">
    <text evidence="10">Belongs to the PlsY family.</text>
</comment>
<dbReference type="PANTHER" id="PTHR30309">
    <property type="entry name" value="INNER MEMBRANE PROTEIN YGIH"/>
    <property type="match status" value="1"/>
</dbReference>
<feature type="transmembrane region" description="Helical" evidence="10">
    <location>
        <begin position="171"/>
        <end position="191"/>
    </location>
</feature>
<feature type="region of interest" description="Disordered" evidence="11">
    <location>
        <begin position="208"/>
        <end position="249"/>
    </location>
</feature>
<keyword evidence="4 10" id="KW-0812">Transmembrane</keyword>
<keyword evidence="6 10" id="KW-0443">Lipid metabolism</keyword>
<evidence type="ECO:0000256" key="3">
    <source>
        <dbReference type="ARBA" id="ARBA00022679"/>
    </source>
</evidence>
<evidence type="ECO:0000256" key="5">
    <source>
        <dbReference type="ARBA" id="ARBA00022989"/>
    </source>
</evidence>
<dbReference type="EC" id="2.3.1.275" evidence="10"/>
<dbReference type="InterPro" id="IPR003811">
    <property type="entry name" value="G3P_acylTferase_PlsY"/>
</dbReference>
<dbReference type="KEGG" id="ccos:Pan44_52040"/>
<keyword evidence="3 10" id="KW-0808">Transferase</keyword>
<evidence type="ECO:0000313" key="13">
    <source>
        <dbReference type="Proteomes" id="UP000315700"/>
    </source>
</evidence>
<keyword evidence="9 10" id="KW-1208">Phospholipid metabolism</keyword>
<gene>
    <name evidence="10 12" type="primary">plsY</name>
    <name evidence="12" type="ORF">Pan44_52040</name>
</gene>
<evidence type="ECO:0000256" key="11">
    <source>
        <dbReference type="SAM" id="MobiDB-lite"/>
    </source>
</evidence>
<organism evidence="12 13">
    <name type="scientific">Caulifigura coniformis</name>
    <dbReference type="NCBI Taxonomy" id="2527983"/>
    <lineage>
        <taxon>Bacteria</taxon>
        <taxon>Pseudomonadati</taxon>
        <taxon>Planctomycetota</taxon>
        <taxon>Planctomycetia</taxon>
        <taxon>Planctomycetales</taxon>
        <taxon>Planctomycetaceae</taxon>
        <taxon>Caulifigura</taxon>
    </lineage>
</organism>
<dbReference type="GO" id="GO:0005886">
    <property type="term" value="C:plasma membrane"/>
    <property type="evidence" value="ECO:0007669"/>
    <property type="project" value="UniProtKB-SubCell"/>
</dbReference>
<evidence type="ECO:0000256" key="6">
    <source>
        <dbReference type="ARBA" id="ARBA00023098"/>
    </source>
</evidence>
<dbReference type="InParanoid" id="A0A517SLX8"/>
<comment type="subunit">
    <text evidence="10">Probably interacts with PlsX.</text>
</comment>
<evidence type="ECO:0000256" key="4">
    <source>
        <dbReference type="ARBA" id="ARBA00022692"/>
    </source>
</evidence>
<keyword evidence="7 10" id="KW-0472">Membrane</keyword>
<protein>
    <recommendedName>
        <fullName evidence="10">Glycerol-3-phosphate acyltransferase</fullName>
    </recommendedName>
    <alternativeName>
        <fullName evidence="10">Acyl-PO4 G3P acyltransferase</fullName>
    </alternativeName>
    <alternativeName>
        <fullName evidence="10">Acyl-phosphate--glycerol-3-phosphate acyltransferase</fullName>
    </alternativeName>
    <alternativeName>
        <fullName evidence="10">G3P acyltransferase</fullName>
        <shortName evidence="10">GPAT</shortName>
        <ecNumber evidence="10">2.3.1.275</ecNumber>
    </alternativeName>
    <alternativeName>
        <fullName evidence="10">Lysophosphatidic acid synthase</fullName>
        <shortName evidence="10">LPA synthase</shortName>
    </alternativeName>
</protein>
<dbReference type="GO" id="GO:0043772">
    <property type="term" value="F:acyl-phosphate glycerol-3-phosphate acyltransferase activity"/>
    <property type="evidence" value="ECO:0007669"/>
    <property type="project" value="UniProtKB-UniRule"/>
</dbReference>
<name>A0A517SLX8_9PLAN</name>
<feature type="transmembrane region" description="Helical" evidence="10">
    <location>
        <begin position="89"/>
        <end position="109"/>
    </location>
</feature>
<evidence type="ECO:0000256" key="10">
    <source>
        <dbReference type="HAMAP-Rule" id="MF_01043"/>
    </source>
</evidence>
<dbReference type="HAMAP" id="MF_01043">
    <property type="entry name" value="PlsY"/>
    <property type="match status" value="1"/>
</dbReference>
<keyword evidence="12" id="KW-0012">Acyltransferase</keyword>